<dbReference type="EMBL" id="CP041345">
    <property type="protein sequence ID" value="QKG78990.1"/>
    <property type="molecule type" value="Genomic_DNA"/>
</dbReference>
<evidence type="ECO:0000313" key="3">
    <source>
        <dbReference type="EMBL" id="QKG78990.1"/>
    </source>
</evidence>
<dbReference type="PANTHER" id="PTHR21043">
    <property type="entry name" value="IOJAP SUPERFAMILY ORTHOLOG"/>
    <property type="match status" value="1"/>
</dbReference>
<protein>
    <recommendedName>
        <fullName evidence="2">Ribosomal silencing factor RsfS</fullName>
    </recommendedName>
</protein>
<organism evidence="3 4">
    <name type="scientific">Tenuifilum thalassicum</name>
    <dbReference type="NCBI Taxonomy" id="2590900"/>
    <lineage>
        <taxon>Bacteria</taxon>
        <taxon>Pseudomonadati</taxon>
        <taxon>Bacteroidota</taxon>
        <taxon>Bacteroidia</taxon>
        <taxon>Bacteroidales</taxon>
        <taxon>Tenuifilaceae</taxon>
        <taxon>Tenuifilum</taxon>
    </lineage>
</organism>
<dbReference type="GO" id="GO:0017148">
    <property type="term" value="P:negative regulation of translation"/>
    <property type="evidence" value="ECO:0007669"/>
    <property type="project" value="UniProtKB-UniRule"/>
</dbReference>
<reference evidence="3 4" key="1">
    <citation type="submission" date="2019-07" db="EMBL/GenBank/DDBJ databases">
        <title>Thalassofilum flectens gen. nov., sp. nov., a novel moderate thermophilic anaerobe from a shallow sea hot spring in Kunashir Island (Russia), representing a new family in the order Bacteroidales, and proposal of Thalassofilacea fam. nov.</title>
        <authorList>
            <person name="Kochetkova T.V."/>
            <person name="Podosokorskaya O.A."/>
            <person name="Novikov A."/>
            <person name="Elcheninov A.G."/>
            <person name="Toshchakov S.V."/>
            <person name="Kublanov I.V."/>
        </authorList>
    </citation>
    <scope>NUCLEOTIDE SEQUENCE [LARGE SCALE GENOMIC DNA]</scope>
    <source>
        <strain evidence="3 4">38-H</strain>
    </source>
</reference>
<dbReference type="Pfam" id="PF02410">
    <property type="entry name" value="RsfS"/>
    <property type="match status" value="1"/>
</dbReference>
<comment type="function">
    <text evidence="2">Functions as a ribosomal silencing factor. Interacts with ribosomal protein uL14 (rplN), blocking formation of intersubunit bridge B8. Prevents association of the 30S and 50S ribosomal subunits and the formation of functional ribosomes, thus repressing translation.</text>
</comment>
<comment type="subunit">
    <text evidence="2">Interacts with ribosomal protein uL14 (rplN).</text>
</comment>
<dbReference type="InterPro" id="IPR043519">
    <property type="entry name" value="NT_sf"/>
</dbReference>
<dbReference type="InterPro" id="IPR004394">
    <property type="entry name" value="Iojap/RsfS/C7orf30"/>
</dbReference>
<keyword evidence="2" id="KW-0963">Cytoplasm</keyword>
<comment type="subcellular location">
    <subcellularLocation>
        <location evidence="2">Cytoplasm</location>
    </subcellularLocation>
</comment>
<sequence>MTKKSAKTNNVEELLACIVDAMQEKKGQNILSLEIGSLPNAVCKYFVICNADSTTQVDAIANNIEDKVLDKLGEKVFRSAGYQNAIWIVLDYVDIVVHVFQTEWRDYYRIEDLWADAKAIQHNEE</sequence>
<dbReference type="Gene3D" id="3.30.460.10">
    <property type="entry name" value="Beta Polymerase, domain 2"/>
    <property type="match status" value="1"/>
</dbReference>
<dbReference type="Proteomes" id="UP000500961">
    <property type="component" value="Chromosome"/>
</dbReference>
<dbReference type="GO" id="GO:0005737">
    <property type="term" value="C:cytoplasm"/>
    <property type="evidence" value="ECO:0007669"/>
    <property type="project" value="UniProtKB-SubCell"/>
</dbReference>
<dbReference type="PANTHER" id="PTHR21043:SF0">
    <property type="entry name" value="MITOCHONDRIAL ASSEMBLY OF RIBOSOMAL LARGE SUBUNIT PROTEIN 1"/>
    <property type="match status" value="1"/>
</dbReference>
<evidence type="ECO:0000256" key="1">
    <source>
        <dbReference type="ARBA" id="ARBA00010574"/>
    </source>
</evidence>
<proteinExistence type="inferred from homology"/>
<evidence type="ECO:0000256" key="2">
    <source>
        <dbReference type="HAMAP-Rule" id="MF_01477"/>
    </source>
</evidence>
<name>A0A7D3XJK9_9BACT</name>
<comment type="similarity">
    <text evidence="1 2">Belongs to the Iojap/RsfS family.</text>
</comment>
<dbReference type="GO" id="GO:0043023">
    <property type="term" value="F:ribosomal large subunit binding"/>
    <property type="evidence" value="ECO:0007669"/>
    <property type="project" value="TreeGrafter"/>
</dbReference>
<dbReference type="KEGG" id="ttz:FHG85_01485"/>
<evidence type="ECO:0000313" key="4">
    <source>
        <dbReference type="Proteomes" id="UP000500961"/>
    </source>
</evidence>
<dbReference type="RefSeq" id="WP_173072507.1">
    <property type="nucleotide sequence ID" value="NZ_CP041345.1"/>
</dbReference>
<gene>
    <name evidence="2 3" type="primary">rsfS</name>
    <name evidence="3" type="ORF">FHG85_01485</name>
</gene>
<dbReference type="HAMAP" id="MF_01477">
    <property type="entry name" value="Iojap_RsfS"/>
    <property type="match status" value="1"/>
</dbReference>
<keyword evidence="2" id="KW-0810">Translation regulation</keyword>
<keyword evidence="4" id="KW-1185">Reference proteome</keyword>
<dbReference type="SUPFAM" id="SSF81301">
    <property type="entry name" value="Nucleotidyltransferase"/>
    <property type="match status" value="1"/>
</dbReference>
<accession>A0A7D3XJK9</accession>
<dbReference type="AlphaFoldDB" id="A0A7D3XJK9"/>
<dbReference type="GO" id="GO:0042256">
    <property type="term" value="P:cytosolic ribosome assembly"/>
    <property type="evidence" value="ECO:0007669"/>
    <property type="project" value="UniProtKB-UniRule"/>
</dbReference>
<dbReference type="NCBIfam" id="TIGR00090">
    <property type="entry name" value="rsfS_iojap_ybeB"/>
    <property type="match status" value="1"/>
</dbReference>
<dbReference type="GO" id="GO:0090071">
    <property type="term" value="P:negative regulation of ribosome biogenesis"/>
    <property type="evidence" value="ECO:0007669"/>
    <property type="project" value="UniProtKB-UniRule"/>
</dbReference>
<keyword evidence="2" id="KW-0678">Repressor</keyword>